<name>A0ABS1MWR2_9ACTN</name>
<evidence type="ECO:0000313" key="3">
    <source>
        <dbReference type="EMBL" id="MBL1092228.1"/>
    </source>
</evidence>
<reference evidence="3 4" key="1">
    <citation type="submission" date="2021-01" db="EMBL/GenBank/DDBJ databases">
        <title>WGS of actinomycetes isolated from Thailand.</title>
        <authorList>
            <person name="Thawai C."/>
        </authorList>
    </citation>
    <scope>NUCLEOTIDE SEQUENCE [LARGE SCALE GENOMIC DNA]</scope>
    <source>
        <strain evidence="3 4">CH9-7</strain>
    </source>
</reference>
<dbReference type="EMBL" id="JAERRI010000012">
    <property type="protein sequence ID" value="MBL1092228.1"/>
    <property type="molecule type" value="Genomic_DNA"/>
</dbReference>
<dbReference type="Proteomes" id="UP000629371">
    <property type="component" value="Unassembled WGS sequence"/>
</dbReference>
<dbReference type="Pfam" id="PF17765">
    <property type="entry name" value="MLTR_LBD"/>
    <property type="match status" value="1"/>
</dbReference>
<feature type="region of interest" description="Disordered" evidence="1">
    <location>
        <begin position="33"/>
        <end position="63"/>
    </location>
</feature>
<keyword evidence="4" id="KW-1185">Reference proteome</keyword>
<organism evidence="3 4">
    <name type="scientific">Streptomyces siderophoricus</name>
    <dbReference type="NCBI Taxonomy" id="2802281"/>
    <lineage>
        <taxon>Bacteria</taxon>
        <taxon>Bacillati</taxon>
        <taxon>Actinomycetota</taxon>
        <taxon>Actinomycetes</taxon>
        <taxon>Kitasatosporales</taxon>
        <taxon>Streptomycetaceae</taxon>
        <taxon>Streptomyces</taxon>
    </lineage>
</organism>
<dbReference type="Gene3D" id="3.30.450.180">
    <property type="match status" value="1"/>
</dbReference>
<feature type="domain" description="HTH cro/C1-type" evidence="2">
    <location>
        <begin position="97"/>
        <end position="145"/>
    </location>
</feature>
<comment type="caution">
    <text evidence="3">The sequence shown here is derived from an EMBL/GenBank/DDBJ whole genome shotgun (WGS) entry which is preliminary data.</text>
</comment>
<evidence type="ECO:0000256" key="1">
    <source>
        <dbReference type="SAM" id="MobiDB-lite"/>
    </source>
</evidence>
<dbReference type="Gene3D" id="1.10.260.40">
    <property type="entry name" value="lambda repressor-like DNA-binding domains"/>
    <property type="match status" value="1"/>
</dbReference>
<dbReference type="InterPro" id="IPR041413">
    <property type="entry name" value="MLTR_LBD"/>
</dbReference>
<dbReference type="CDD" id="cd00093">
    <property type="entry name" value="HTH_XRE"/>
    <property type="match status" value="1"/>
</dbReference>
<evidence type="ECO:0000313" key="4">
    <source>
        <dbReference type="Proteomes" id="UP000629371"/>
    </source>
</evidence>
<protein>
    <submittedName>
        <fullName evidence="3">Helix-turn-helix domain-containing protein</fullName>
    </submittedName>
</protein>
<dbReference type="Pfam" id="PF13560">
    <property type="entry name" value="HTH_31"/>
    <property type="match status" value="1"/>
</dbReference>
<gene>
    <name evidence="3" type="ORF">JK360_23015</name>
</gene>
<evidence type="ECO:0000259" key="2">
    <source>
        <dbReference type="PROSITE" id="PS50943"/>
    </source>
</evidence>
<dbReference type="InterPro" id="IPR010982">
    <property type="entry name" value="Lambda_DNA-bd_dom_sf"/>
</dbReference>
<dbReference type="PANTHER" id="PTHR35010:SF2">
    <property type="entry name" value="BLL4672 PROTEIN"/>
    <property type="match status" value="1"/>
</dbReference>
<accession>A0ABS1MWR2</accession>
<feature type="compositionally biased region" description="Low complexity" evidence="1">
    <location>
        <begin position="34"/>
        <end position="54"/>
    </location>
</feature>
<dbReference type="PANTHER" id="PTHR35010">
    <property type="entry name" value="BLL4672 PROTEIN-RELATED"/>
    <property type="match status" value="1"/>
</dbReference>
<sequence>MPRPTTATLATSLLPFRRPADAVRHLLGTEEVCARGPGRGRPAQGGPSQGPAPGSGEGHTQRVENDTGLGEFLRARRARVAPQDAGLPGTTGRRRTAGLRREEVAMLAGVSIEYYRRLEQGKQNRPSAAVLEAVAGVLRLDGDERAHLFALARAASPPAAGPSREPEPPPRTLRRDVLRMLDIVAPCPAYVLGRSNDLLAANTAGMRLLPGIEEWPVRQRNTARYTFLHPRARTLYGNWDEVAAATVAHLRAVSGAHPDAPDLTTLIGELAVKSGEFATLWQRYDVRSRTNGRKCFADSAVGRMDLSYEAYTVARTDGHRLVVYQAEPGTPDHDAMLLLSLADAPVAPSAP</sequence>
<dbReference type="SMART" id="SM00530">
    <property type="entry name" value="HTH_XRE"/>
    <property type="match status" value="1"/>
</dbReference>
<dbReference type="PROSITE" id="PS50943">
    <property type="entry name" value="HTH_CROC1"/>
    <property type="match status" value="1"/>
</dbReference>
<proteinExistence type="predicted"/>
<dbReference type="SUPFAM" id="SSF47413">
    <property type="entry name" value="lambda repressor-like DNA-binding domains"/>
    <property type="match status" value="1"/>
</dbReference>
<dbReference type="InterPro" id="IPR001387">
    <property type="entry name" value="Cro/C1-type_HTH"/>
</dbReference>